<evidence type="ECO:0000256" key="1">
    <source>
        <dbReference type="ARBA" id="ARBA00004418"/>
    </source>
</evidence>
<dbReference type="EMBL" id="CP049056">
    <property type="protein sequence ID" value="QIE54617.1"/>
    <property type="molecule type" value="Genomic_DNA"/>
</dbReference>
<evidence type="ECO:0000313" key="3">
    <source>
        <dbReference type="EMBL" id="QIE54617.1"/>
    </source>
</evidence>
<reference evidence="3 4" key="1">
    <citation type="submission" date="2020-02" db="EMBL/GenBank/DDBJ databases">
        <title>complete genome sequence of Rhodobacteraceae bacterium.</title>
        <authorList>
            <person name="Park J."/>
            <person name="Kim Y.-S."/>
            <person name="Kim K.-H."/>
        </authorList>
    </citation>
    <scope>NUCLEOTIDE SEQUENCE [LARGE SCALE GENOMIC DNA]</scope>
    <source>
        <strain evidence="3 4">RR4-56</strain>
    </source>
</reference>
<dbReference type="InterPro" id="IPR006059">
    <property type="entry name" value="SBP"/>
</dbReference>
<gene>
    <name evidence="3" type="ORF">G5B40_03685</name>
</gene>
<dbReference type="PANTHER" id="PTHR43649:SF12">
    <property type="entry name" value="DIACETYLCHITOBIOSE BINDING PROTEIN DASA"/>
    <property type="match status" value="1"/>
</dbReference>
<protein>
    <submittedName>
        <fullName evidence="3">Extracellular solute-binding protein</fullName>
    </submittedName>
</protein>
<dbReference type="Gene3D" id="3.40.190.10">
    <property type="entry name" value="Periplasmic binding protein-like II"/>
    <property type="match status" value="2"/>
</dbReference>
<evidence type="ECO:0000313" key="4">
    <source>
        <dbReference type="Proteomes" id="UP000503336"/>
    </source>
</evidence>
<dbReference type="SUPFAM" id="SSF53850">
    <property type="entry name" value="Periplasmic binding protein-like II"/>
    <property type="match status" value="1"/>
</dbReference>
<sequence length="380" mass="41599">MPDVLLRGMTWDHRRAVEPLVGTRDAFRAQHPGIDVKWRARPLHGFEFTPIEDLARDYDLIIFDHPFAGAIAETGCLLPLDEIAAGMSDAFVGPSLQSYIHSGKLWAAPVDAACQVAVSRPDLMADLAAEPPADWEAVLALGESARAKGKYLAIGFRGVHALMTFMTLCANLGRPLAEHPECGSALNRATSSEALDLMRRLLALATPDCLDWNSIDLHEAMSARDDLVFCPAVYCYATYAEADRVTPLRFHDLPGPRGIAGSTVGGTGLGISAHCQSPEAALAYARFVAMRSTQSEFARHHGQPARVECWDDPSVDALFAGAFRNTRRTMDAGWVRPRHRGYLGFQAAASEWIEVHLRGEMSENALFDALRRRYDQTAAA</sequence>
<evidence type="ECO:0000256" key="2">
    <source>
        <dbReference type="ARBA" id="ARBA00008520"/>
    </source>
</evidence>
<comment type="subcellular location">
    <subcellularLocation>
        <location evidence="1">Periplasm</location>
    </subcellularLocation>
</comment>
<accession>A0A7L5BVS9</accession>
<dbReference type="Pfam" id="PF13416">
    <property type="entry name" value="SBP_bac_8"/>
    <property type="match status" value="1"/>
</dbReference>
<dbReference type="InterPro" id="IPR050490">
    <property type="entry name" value="Bact_solute-bd_prot1"/>
</dbReference>
<name>A0A7L5BVS9_9RHOB</name>
<dbReference type="RefSeq" id="WP_165095146.1">
    <property type="nucleotide sequence ID" value="NZ_CP049056.1"/>
</dbReference>
<keyword evidence="4" id="KW-1185">Reference proteome</keyword>
<comment type="similarity">
    <text evidence="2">Belongs to the bacterial solute-binding protein 1 family.</text>
</comment>
<organism evidence="3 4">
    <name type="scientific">Pikeienuella piscinae</name>
    <dbReference type="NCBI Taxonomy" id="2748098"/>
    <lineage>
        <taxon>Bacteria</taxon>
        <taxon>Pseudomonadati</taxon>
        <taxon>Pseudomonadota</taxon>
        <taxon>Alphaproteobacteria</taxon>
        <taxon>Rhodobacterales</taxon>
        <taxon>Paracoccaceae</taxon>
        <taxon>Pikeienuella</taxon>
    </lineage>
</organism>
<dbReference type="AlphaFoldDB" id="A0A7L5BVS9"/>
<dbReference type="GO" id="GO:0042597">
    <property type="term" value="C:periplasmic space"/>
    <property type="evidence" value="ECO:0007669"/>
    <property type="project" value="UniProtKB-SubCell"/>
</dbReference>
<proteinExistence type="inferred from homology"/>
<dbReference type="KEGG" id="hdh:G5B40_03685"/>
<dbReference type="Proteomes" id="UP000503336">
    <property type="component" value="Chromosome"/>
</dbReference>
<dbReference type="PANTHER" id="PTHR43649">
    <property type="entry name" value="ARABINOSE-BINDING PROTEIN-RELATED"/>
    <property type="match status" value="1"/>
</dbReference>